<dbReference type="Proteomes" id="UP000053766">
    <property type="component" value="Unassembled WGS sequence"/>
</dbReference>
<dbReference type="AlphaFoldDB" id="A0A0D8XY64"/>
<dbReference type="PANTHER" id="PTHR14374:SF0">
    <property type="entry name" value="TRAFFICKING PROTEIN PARTICLE COMPLEX SUBUNIT 11"/>
    <property type="match status" value="1"/>
</dbReference>
<protein>
    <submittedName>
        <fullName evidence="2">Uncharacterized protein</fullName>
    </submittedName>
</protein>
<dbReference type="STRING" id="29172.A0A0D8XY64"/>
<evidence type="ECO:0000313" key="2">
    <source>
        <dbReference type="EMBL" id="KJH49608.1"/>
    </source>
</evidence>
<feature type="transmembrane region" description="Helical" evidence="1">
    <location>
        <begin position="157"/>
        <end position="180"/>
    </location>
</feature>
<keyword evidence="3" id="KW-1185">Reference proteome</keyword>
<name>A0A0D8XY64_DICVI</name>
<organism evidence="2 3">
    <name type="scientific">Dictyocaulus viviparus</name>
    <name type="common">Bovine lungworm</name>
    <dbReference type="NCBI Taxonomy" id="29172"/>
    <lineage>
        <taxon>Eukaryota</taxon>
        <taxon>Metazoa</taxon>
        <taxon>Ecdysozoa</taxon>
        <taxon>Nematoda</taxon>
        <taxon>Chromadorea</taxon>
        <taxon>Rhabditida</taxon>
        <taxon>Rhabditina</taxon>
        <taxon>Rhabditomorpha</taxon>
        <taxon>Strongyloidea</taxon>
        <taxon>Metastrongylidae</taxon>
        <taxon>Dictyocaulus</taxon>
    </lineage>
</organism>
<reference evidence="2 3" key="1">
    <citation type="submission" date="2013-11" db="EMBL/GenBank/DDBJ databases">
        <title>Draft genome of the bovine lungworm Dictyocaulus viviparus.</title>
        <authorList>
            <person name="Mitreva M."/>
        </authorList>
    </citation>
    <scope>NUCLEOTIDE SEQUENCE [LARGE SCALE GENOMIC DNA]</scope>
    <source>
        <strain evidence="2 3">HannoverDv2000</strain>
    </source>
</reference>
<sequence>MDYDKLGVKNLLPTLFHQSSGKVARNPHQADAVSPVVGESCTKTTSDALLDGEAINHCCAVNINGEDEDVETPLGRLVLEWKRREGKIEFSRTDGVRITRSVVPLCRVSLLHCPVSISGSLMDPLAATVRNPIRAVELTASFDLADMYMFCGEKRKTFLLLPYTTYSIVVVVLALTAGRLPFPKITLTSPEISDETLQHITRALPANIFVLASKSYVILVYGEYGRYDVDMCMGRHTQLE</sequence>
<dbReference type="EMBL" id="KN716229">
    <property type="protein sequence ID" value="KJH49608.1"/>
    <property type="molecule type" value="Genomic_DNA"/>
</dbReference>
<proteinExistence type="predicted"/>
<keyword evidence="1" id="KW-0472">Membrane</keyword>
<evidence type="ECO:0000313" key="3">
    <source>
        <dbReference type="Proteomes" id="UP000053766"/>
    </source>
</evidence>
<dbReference type="PANTHER" id="PTHR14374">
    <property type="entry name" value="FOIE GRAS"/>
    <property type="match status" value="1"/>
</dbReference>
<keyword evidence="1" id="KW-1133">Transmembrane helix</keyword>
<dbReference type="GO" id="GO:0005737">
    <property type="term" value="C:cytoplasm"/>
    <property type="evidence" value="ECO:0007669"/>
    <property type="project" value="TreeGrafter"/>
</dbReference>
<accession>A0A0D8XY64</accession>
<reference evidence="3" key="2">
    <citation type="journal article" date="2016" name="Sci. Rep.">
        <title>Dictyocaulus viviparus genome, variome and transcriptome elucidate lungworm biology and support future intervention.</title>
        <authorList>
            <person name="McNulty S.N."/>
            <person name="Strube C."/>
            <person name="Rosa B.A."/>
            <person name="Martin J.C."/>
            <person name="Tyagi R."/>
            <person name="Choi Y.J."/>
            <person name="Wang Q."/>
            <person name="Hallsworth Pepin K."/>
            <person name="Zhang X."/>
            <person name="Ozersky P."/>
            <person name="Wilson R.K."/>
            <person name="Sternberg P.W."/>
            <person name="Gasser R.B."/>
            <person name="Mitreva M."/>
        </authorList>
    </citation>
    <scope>NUCLEOTIDE SEQUENCE [LARGE SCALE GENOMIC DNA]</scope>
    <source>
        <strain evidence="3">HannoverDv2000</strain>
    </source>
</reference>
<evidence type="ECO:0000256" key="1">
    <source>
        <dbReference type="SAM" id="Phobius"/>
    </source>
</evidence>
<feature type="transmembrane region" description="Helical" evidence="1">
    <location>
        <begin position="200"/>
        <end position="221"/>
    </location>
</feature>
<keyword evidence="1" id="KW-0812">Transmembrane</keyword>
<dbReference type="OrthoDB" id="6278596at2759"/>
<gene>
    <name evidence="2" type="ORF">DICVIV_04275</name>
</gene>